<dbReference type="EMBL" id="GL882879">
    <property type="protein sequence ID" value="EGF83801.1"/>
    <property type="molecule type" value="Genomic_DNA"/>
</dbReference>
<dbReference type="InParanoid" id="F4NS76"/>
<reference evidence="1 2" key="1">
    <citation type="submission" date="2009-12" db="EMBL/GenBank/DDBJ databases">
        <title>The draft genome of Batrachochytrium dendrobatidis.</title>
        <authorList>
            <consortium name="US DOE Joint Genome Institute (JGI-PGF)"/>
            <person name="Kuo A."/>
            <person name="Salamov A."/>
            <person name="Schmutz J."/>
            <person name="Lucas S."/>
            <person name="Pitluck S."/>
            <person name="Rosenblum E."/>
            <person name="Stajich J."/>
            <person name="Eisen M."/>
            <person name="Grigoriev I.V."/>
        </authorList>
    </citation>
    <scope>NUCLEOTIDE SEQUENCE [LARGE SCALE GENOMIC DNA]</scope>
    <source>
        <strain evidence="2">JAM81 / FGSC 10211</strain>
    </source>
</reference>
<organism evidence="1 2">
    <name type="scientific">Batrachochytrium dendrobatidis (strain JAM81 / FGSC 10211)</name>
    <name type="common">Frog chytrid fungus</name>
    <dbReference type="NCBI Taxonomy" id="684364"/>
    <lineage>
        <taxon>Eukaryota</taxon>
        <taxon>Fungi</taxon>
        <taxon>Fungi incertae sedis</taxon>
        <taxon>Chytridiomycota</taxon>
        <taxon>Chytridiomycota incertae sedis</taxon>
        <taxon>Chytridiomycetes</taxon>
        <taxon>Rhizophydiales</taxon>
        <taxon>Rhizophydiales incertae sedis</taxon>
        <taxon>Batrachochytrium</taxon>
    </lineage>
</organism>
<keyword evidence="2" id="KW-1185">Reference proteome</keyword>
<dbReference type="AlphaFoldDB" id="F4NS76"/>
<evidence type="ECO:0000313" key="2">
    <source>
        <dbReference type="Proteomes" id="UP000007241"/>
    </source>
</evidence>
<accession>F4NS76</accession>
<dbReference type="GeneID" id="18242129"/>
<name>F4NS76_BATDJ</name>
<dbReference type="HOGENOM" id="CLU_2830789_0_0_1"/>
<proteinExistence type="predicted"/>
<gene>
    <name evidence="1" type="ORF">BATDEDRAFT_85603</name>
</gene>
<evidence type="ECO:0000313" key="1">
    <source>
        <dbReference type="EMBL" id="EGF83801.1"/>
    </source>
</evidence>
<protein>
    <submittedName>
        <fullName evidence="1">Uncharacterized protein</fullName>
    </submittedName>
</protein>
<sequence length="66" mass="7553">MLNSEAHIKNDEVDQYIIHKQETAINYANLPAHISSLADTIPLPFRPAPLPRRRLFALAAYLFFFA</sequence>
<dbReference type="RefSeq" id="XP_006676231.1">
    <property type="nucleotide sequence ID" value="XM_006676168.1"/>
</dbReference>
<dbReference type="Proteomes" id="UP000007241">
    <property type="component" value="Unassembled WGS sequence"/>
</dbReference>